<feature type="domain" description="NAD-specific glutamate dehydrogenase C-terminal" evidence="2">
    <location>
        <begin position="1261"/>
        <end position="1597"/>
    </location>
</feature>
<dbReference type="InterPro" id="IPR048381">
    <property type="entry name" value="GDH_C"/>
</dbReference>
<dbReference type="Pfam" id="PF21074">
    <property type="entry name" value="GDH_C"/>
    <property type="match status" value="1"/>
</dbReference>
<dbReference type="GO" id="GO:0004069">
    <property type="term" value="F:L-aspartate:2-oxoglutarate aminotransferase activity"/>
    <property type="evidence" value="ECO:0007669"/>
    <property type="project" value="InterPro"/>
</dbReference>
<dbReference type="SUPFAM" id="SSF53223">
    <property type="entry name" value="Aminoacid dehydrogenase-like, N-terminal domain"/>
    <property type="match status" value="1"/>
</dbReference>
<evidence type="ECO:0000313" key="6">
    <source>
        <dbReference type="EMBL" id="SEE86255.1"/>
    </source>
</evidence>
<dbReference type="InterPro" id="IPR007780">
    <property type="entry name" value="NAD_Glu_DH_bac"/>
</dbReference>
<sequence length="1602" mass="176816">MKPSDQLPDRDQVMTEVVDAAGEEHAWLAERLLEHVATEDLAERLPEEAVGMVRAMRALAERRRPKETLVRVGAPEESGTAWSSSHTIVQVCTDDMPFLVDSVTAALSAGGHLVDLVVHPTIAVRRDDGGTLTQVREERPPTTAGTVESWMLFAVERMSEQRRAELTERLEGVLTDVRNAVSDWAAMRLRCEEIAREMQAGAPPTVDPAEVEPTENFLTWLARDHFTFLGYREYQLIERDGEDALSPIEGTGLGILHDAPEGPGIYSRLRPEARISARTPRLLTITKANSRATVHRPVYLDYIGIRTFDPDGNVTGERRILGMFTSAAYAESVLRLPIVAEKVRAVLELSGFSAHSHSGKDLLQILEAYPRDELFQSEPDHLWEVAEQVMHLEQRRRAKLFLRRDEFGRFVSVLVYLPRDRYNTTVRLRLESILRQAFGAEHVEFAARVTDSPLAQLHAIVRMPRGTSIPDVSEGQLQPQLMAATRTWEEDLLDALHGQDGEDRAVPFVRGFPEAYKEDVDAAGAVADLAQLVLLDGDETRVRLYEPGPDSPVHRRIKVYRAQPIVLTDILPAFTDLGVDVVDERPYRVADDNGTTRYVYDFGLRIRDLPGWPEGAELARGFEEAFLAVRDGRAESDSLGALVLRAGLTWRQVTVLRTIARYIRQVGSTFSVEYLEDALVANPSIAASLVALFEARFDPDRSGTPEDREATQQEIVADIDAALEQVASLDHDRIVRTFTGVIMATLRTNYYVTDAGEHRRQISLKLDCRNVPGIPAPVPMAEIWVYSPRVEGVHLRFGPVARGGLRWSDRREDFRTEVLGLVKAQMVKNAVIVPTGSKGGFVAKRLPDPAVDREAWLAEGKGAYQLFIRGMLDITDDRVAGAVEPPERVVRHDGDDPYLVVAADKGTATFSDMANGIAGEYGYWLDDAFASGGSAGYDHKEMGITARGAWESTKRHFAEMGRNSQTEDFTCVGIGDMSGDVFGNGMLLSEHIRLVAAFDHRHIFLDPDPDAATSYAERQRLFDLPRSTWADYDSTWISEGGGVYPRTAKSIDITPQVRESLGLAEDVTSLTPAELIHRCLLAPVDLLYNGGIGTYVKASSESDAEIGDRSNDAIRVDGAELRCQVLVEGGNLGVSQLGRIEAAQHGVRINTDAIDNSAGVGTSDREVNIKILLTGLVKDGVLDLDSRNELLASMTDEVAAQVLRDNYVQNVLLGNSRDQAHVMLTVHQRLIHWLEERGELDRSLEFLPSDNQIAERDAAGVGLTRPEFAVLVAYAKLALKADLATTDLPDGAWFSRTLDAYFPSALREQYGDAIAEHPLRREIIVNDVVNSMVNRGGITFAFRATDETGATSEQVARAFVACREIFDLESYVAEVERLDHEVPAAVQTRMYIDFRRLLDRSSRWLVLRRPDAVDVAAEVDTFAESVRRLVGQLPRLLQGAQGERCHRMAAELTESGVPADLAERTATLLPSLALLDVVEIAAESGESLEDVASLYFAISARFEADDLLNKVAALGLDDRWDALARAALRDDLTATLRDLTRTVQTSTTSGDTAQTRIAAWESTAGAALERAEQALPAVTGLDRATLAPLSVAVRALRSLVRS</sequence>
<dbReference type="InterPro" id="IPR049062">
    <property type="entry name" value="NAD_Glu_DH_ACT2"/>
</dbReference>
<dbReference type="PANTHER" id="PTHR43403">
    <property type="entry name" value="NAD-SPECIFIC GLUTAMATE DEHYDROGENASE"/>
    <property type="match status" value="1"/>
</dbReference>
<feature type="domain" description="NAD-glutamate dehydrogenase catalytic" evidence="1">
    <location>
        <begin position="719"/>
        <end position="1214"/>
    </location>
</feature>
<dbReference type="Pfam" id="PF05088">
    <property type="entry name" value="Bac_GDH_CD"/>
    <property type="match status" value="1"/>
</dbReference>
<accession>A0A1H5MAG4</accession>
<dbReference type="GO" id="GO:0004352">
    <property type="term" value="F:glutamate dehydrogenase (NAD+) activity"/>
    <property type="evidence" value="ECO:0007669"/>
    <property type="project" value="InterPro"/>
</dbReference>
<evidence type="ECO:0000313" key="7">
    <source>
        <dbReference type="Proteomes" id="UP000199220"/>
    </source>
</evidence>
<proteinExistence type="predicted"/>
<dbReference type="InterPro" id="IPR049058">
    <property type="entry name" value="NAD_Glu_DH_HM2"/>
</dbReference>
<protein>
    <submittedName>
        <fullName evidence="6">Glutamate dehydrogenase</fullName>
    </submittedName>
</protein>
<dbReference type="Pfam" id="PF21075">
    <property type="entry name" value="GDH_ACT1"/>
    <property type="match status" value="1"/>
</dbReference>
<evidence type="ECO:0000259" key="1">
    <source>
        <dbReference type="Pfam" id="PF05088"/>
    </source>
</evidence>
<dbReference type="Pfam" id="PF21079">
    <property type="entry name" value="GDH_HM2"/>
    <property type="match status" value="1"/>
</dbReference>
<keyword evidence="7" id="KW-1185">Reference proteome</keyword>
<gene>
    <name evidence="6" type="ORF">SAMN04488554_3249</name>
</gene>
<reference evidence="7" key="1">
    <citation type="submission" date="2016-10" db="EMBL/GenBank/DDBJ databases">
        <authorList>
            <person name="Varghese N."/>
            <person name="Submissions S."/>
        </authorList>
    </citation>
    <scope>NUCLEOTIDE SEQUENCE [LARGE SCALE GENOMIC DNA]</scope>
    <source>
        <strain evidence="7">DSM 21368</strain>
    </source>
</reference>
<dbReference type="InterPro" id="IPR024727">
    <property type="entry name" value="NAD_Glu_DH_N_ACT1"/>
</dbReference>
<feature type="domain" description="NAD-glutamate dehydrogenase ACT3" evidence="5">
    <location>
        <begin position="540"/>
        <end position="607"/>
    </location>
</feature>
<dbReference type="Proteomes" id="UP000199220">
    <property type="component" value="Unassembled WGS sequence"/>
</dbReference>
<dbReference type="Pfam" id="PF21076">
    <property type="entry name" value="GDH_ACT2"/>
    <property type="match status" value="1"/>
</dbReference>
<dbReference type="GO" id="GO:0006538">
    <property type="term" value="P:L-glutamate catabolic process"/>
    <property type="evidence" value="ECO:0007669"/>
    <property type="project" value="InterPro"/>
</dbReference>
<dbReference type="InterPro" id="IPR036291">
    <property type="entry name" value="NAD(P)-bd_dom_sf"/>
</dbReference>
<evidence type="ECO:0000259" key="3">
    <source>
        <dbReference type="Pfam" id="PF21075"/>
    </source>
</evidence>
<dbReference type="InterPro" id="IPR049056">
    <property type="entry name" value="NAD_Glu_DH_HM3"/>
</dbReference>
<feature type="domain" description="NAD-glutamate dehydrogenase ACT2" evidence="4">
    <location>
        <begin position="399"/>
        <end position="489"/>
    </location>
</feature>
<dbReference type="PANTHER" id="PTHR43403:SF1">
    <property type="entry name" value="NAD-SPECIFIC GLUTAMATE DEHYDROGENASE"/>
    <property type="match status" value="1"/>
</dbReference>
<dbReference type="SUPFAM" id="SSF51735">
    <property type="entry name" value="NAD(P)-binding Rossmann-fold domains"/>
    <property type="match status" value="1"/>
</dbReference>
<dbReference type="Pfam" id="PF21077">
    <property type="entry name" value="GDH_ACT3"/>
    <property type="match status" value="1"/>
</dbReference>
<feature type="domain" description="NAD-glutamate dehydrogenase N-terminal ACT1" evidence="3">
    <location>
        <begin position="29"/>
        <end position="170"/>
    </location>
</feature>
<organism evidence="6 7">
    <name type="scientific">Ruania alba</name>
    <dbReference type="NCBI Taxonomy" id="648782"/>
    <lineage>
        <taxon>Bacteria</taxon>
        <taxon>Bacillati</taxon>
        <taxon>Actinomycetota</taxon>
        <taxon>Actinomycetes</taxon>
        <taxon>Micrococcales</taxon>
        <taxon>Ruaniaceae</taxon>
        <taxon>Ruania</taxon>
    </lineage>
</organism>
<dbReference type="Pfam" id="PF21073">
    <property type="entry name" value="GDH_HM1"/>
    <property type="match status" value="1"/>
</dbReference>
<dbReference type="PIRSF" id="PIRSF036761">
    <property type="entry name" value="GDH_Mll4104"/>
    <property type="match status" value="1"/>
</dbReference>
<evidence type="ECO:0000259" key="5">
    <source>
        <dbReference type="Pfam" id="PF21077"/>
    </source>
</evidence>
<dbReference type="Pfam" id="PF21078">
    <property type="entry name" value="GDH_HM3"/>
    <property type="match status" value="1"/>
</dbReference>
<dbReference type="InterPro" id="IPR028971">
    <property type="entry name" value="NAD-GDH_cat"/>
</dbReference>
<name>A0A1H5MAG4_9MICO</name>
<dbReference type="EMBL" id="FNTX01000002">
    <property type="protein sequence ID" value="SEE86255.1"/>
    <property type="molecule type" value="Genomic_DNA"/>
</dbReference>
<dbReference type="STRING" id="648782.SAMN04488554_3249"/>
<dbReference type="InterPro" id="IPR046346">
    <property type="entry name" value="Aminoacid_DH-like_N_sf"/>
</dbReference>
<evidence type="ECO:0000259" key="2">
    <source>
        <dbReference type="Pfam" id="PF21074"/>
    </source>
</evidence>
<dbReference type="InterPro" id="IPR049064">
    <property type="entry name" value="NAD_Glu_DH_ACT3"/>
</dbReference>
<dbReference type="InterPro" id="IPR049059">
    <property type="entry name" value="NAD_Glu_DH_HM1"/>
</dbReference>
<evidence type="ECO:0000259" key="4">
    <source>
        <dbReference type="Pfam" id="PF21076"/>
    </source>
</evidence>